<protein>
    <submittedName>
        <fullName evidence="1">Uncharacterized protein</fullName>
    </submittedName>
</protein>
<dbReference type="Proteomes" id="UP001549204">
    <property type="component" value="Unassembled WGS sequence"/>
</dbReference>
<evidence type="ECO:0000313" key="2">
    <source>
        <dbReference type="Proteomes" id="UP001549204"/>
    </source>
</evidence>
<proteinExistence type="predicted"/>
<dbReference type="EMBL" id="JBEPMC010000013">
    <property type="protein sequence ID" value="MET3582714.1"/>
    <property type="molecule type" value="Genomic_DNA"/>
</dbReference>
<evidence type="ECO:0000313" key="1">
    <source>
        <dbReference type="EMBL" id="MET3582714.1"/>
    </source>
</evidence>
<accession>A0ABV2GX38</accession>
<gene>
    <name evidence="1" type="ORF">ABID19_005776</name>
</gene>
<comment type="caution">
    <text evidence="1">The sequence shown here is derived from an EMBL/GenBank/DDBJ whole genome shotgun (WGS) entry which is preliminary data.</text>
</comment>
<reference evidence="1 2" key="1">
    <citation type="submission" date="2024-06" db="EMBL/GenBank/DDBJ databases">
        <title>Genomic Encyclopedia of Type Strains, Phase IV (KMG-IV): sequencing the most valuable type-strain genomes for metagenomic binning, comparative biology and taxonomic classification.</title>
        <authorList>
            <person name="Goeker M."/>
        </authorList>
    </citation>
    <scope>NUCLEOTIDE SEQUENCE [LARGE SCALE GENOMIC DNA]</scope>
    <source>
        <strain evidence="1 2">DSM 100022</strain>
    </source>
</reference>
<name>A0ABV2GX38_9HYPH</name>
<organism evidence="1 2">
    <name type="scientific">Mesorhizobium robiniae</name>
    <dbReference type="NCBI Taxonomy" id="559315"/>
    <lineage>
        <taxon>Bacteria</taxon>
        <taxon>Pseudomonadati</taxon>
        <taxon>Pseudomonadota</taxon>
        <taxon>Alphaproteobacteria</taxon>
        <taxon>Hyphomicrobiales</taxon>
        <taxon>Phyllobacteriaceae</taxon>
        <taxon>Mesorhizobium</taxon>
    </lineage>
</organism>
<keyword evidence="2" id="KW-1185">Reference proteome</keyword>
<dbReference type="RefSeq" id="WP_263805026.1">
    <property type="nucleotide sequence ID" value="NZ_JBEPMC010000013.1"/>
</dbReference>
<sequence>MAQRYDIEKTPEGTWDIIDVFTGLPVVEVGVPLIDMPIEEADDLVDLLNCRDRTRRGDIQLSRKAQFHQPFGSASASGRPQ</sequence>